<feature type="region of interest" description="Disordered" evidence="2">
    <location>
        <begin position="277"/>
        <end position="297"/>
    </location>
</feature>
<dbReference type="PANTHER" id="PTHR18863:SF6">
    <property type="entry name" value="COILED-COIL DOMAIN-CONTAINING PROTEIN 170"/>
    <property type="match status" value="1"/>
</dbReference>
<dbReference type="Proteomes" id="UP001458880">
    <property type="component" value="Unassembled WGS sequence"/>
</dbReference>
<gene>
    <name evidence="3" type="ORF">QE152_g33556</name>
</gene>
<keyword evidence="1" id="KW-0175">Coiled coil</keyword>
<evidence type="ECO:0000313" key="4">
    <source>
        <dbReference type="Proteomes" id="UP001458880"/>
    </source>
</evidence>
<feature type="coiled-coil region" evidence="1">
    <location>
        <begin position="50"/>
        <end position="160"/>
    </location>
</feature>
<protein>
    <submittedName>
        <fullName evidence="3">Uncharacterized protein</fullName>
    </submittedName>
</protein>
<sequence length="325" mass="37876">MLVDIPSMSCPYQAKELIIETSSPHGNHPTLVKLKLFVQTATVYQLQRRVRTLREQLQRKDLHLDLLRRKLALQEDSTKTKCLLQSERDEAAMRVKKLMKQVDRLQLQLSEAKSQIRDLNAQMAEAADFKITALERARKIEELQKRLIESETLRTKYNRKVTMLKDQVRTTGETIEQERTMLKDQVRTTGETIEQERNMSEHSMQLLRDELARVKESLTETNRREVQLQSFRGSIAKILGCVLPMPDYELISRLQKLVDAHHDFTIVSRRYDDPVLRMTSRSPTGGSRCTTRCTPDRSRYDDSGYTDAVDIDDIDDDLFKRRPNL</sequence>
<evidence type="ECO:0000313" key="3">
    <source>
        <dbReference type="EMBL" id="KAK9694425.1"/>
    </source>
</evidence>
<name>A0AAW1IX72_POPJA</name>
<dbReference type="EMBL" id="JASPKY010000513">
    <property type="protein sequence ID" value="KAK9694425.1"/>
    <property type="molecule type" value="Genomic_DNA"/>
</dbReference>
<organism evidence="3 4">
    <name type="scientific">Popillia japonica</name>
    <name type="common">Japanese beetle</name>
    <dbReference type="NCBI Taxonomy" id="7064"/>
    <lineage>
        <taxon>Eukaryota</taxon>
        <taxon>Metazoa</taxon>
        <taxon>Ecdysozoa</taxon>
        <taxon>Arthropoda</taxon>
        <taxon>Hexapoda</taxon>
        <taxon>Insecta</taxon>
        <taxon>Pterygota</taxon>
        <taxon>Neoptera</taxon>
        <taxon>Endopterygota</taxon>
        <taxon>Coleoptera</taxon>
        <taxon>Polyphaga</taxon>
        <taxon>Scarabaeiformia</taxon>
        <taxon>Scarabaeidae</taxon>
        <taxon>Rutelinae</taxon>
        <taxon>Popillia</taxon>
    </lineage>
</organism>
<comment type="caution">
    <text evidence="3">The sequence shown here is derived from an EMBL/GenBank/DDBJ whole genome shotgun (WGS) entry which is preliminary data.</text>
</comment>
<dbReference type="AlphaFoldDB" id="A0AAW1IX72"/>
<evidence type="ECO:0000256" key="2">
    <source>
        <dbReference type="SAM" id="MobiDB-lite"/>
    </source>
</evidence>
<reference evidence="3 4" key="1">
    <citation type="journal article" date="2024" name="BMC Genomics">
        <title>De novo assembly and annotation of Popillia japonica's genome with initial clues to its potential as an invasive pest.</title>
        <authorList>
            <person name="Cucini C."/>
            <person name="Boschi S."/>
            <person name="Funari R."/>
            <person name="Cardaioli E."/>
            <person name="Iannotti N."/>
            <person name="Marturano G."/>
            <person name="Paoli F."/>
            <person name="Bruttini M."/>
            <person name="Carapelli A."/>
            <person name="Frati F."/>
            <person name="Nardi F."/>
        </authorList>
    </citation>
    <scope>NUCLEOTIDE SEQUENCE [LARGE SCALE GENOMIC DNA]</scope>
    <source>
        <strain evidence="3">DMR45628</strain>
    </source>
</reference>
<dbReference type="PANTHER" id="PTHR18863">
    <property type="entry name" value="TSEC-2-RELATED"/>
    <property type="match status" value="1"/>
</dbReference>
<evidence type="ECO:0000256" key="1">
    <source>
        <dbReference type="SAM" id="Coils"/>
    </source>
</evidence>
<keyword evidence="4" id="KW-1185">Reference proteome</keyword>
<proteinExistence type="predicted"/>
<accession>A0AAW1IX72</accession>
<feature type="compositionally biased region" description="Polar residues" evidence="2">
    <location>
        <begin position="279"/>
        <end position="293"/>
    </location>
</feature>
<dbReference type="InterPro" id="IPR039139">
    <property type="entry name" value="CCDC170-like"/>
</dbReference>